<dbReference type="PANTHER" id="PTHR30065:SF8">
    <property type="entry name" value="FLAGELLAR BIOSYNTHETIC PROTEIN FLIR"/>
    <property type="match status" value="1"/>
</dbReference>
<dbReference type="RefSeq" id="WP_128230766.1">
    <property type="nucleotide sequence ID" value="NZ_SACR01000008.1"/>
</dbReference>
<evidence type="ECO:0000313" key="11">
    <source>
        <dbReference type="EMBL" id="RVU43033.1"/>
    </source>
</evidence>
<dbReference type="GO" id="GO:0009425">
    <property type="term" value="C:bacterial-type flagellum basal body"/>
    <property type="evidence" value="ECO:0007669"/>
    <property type="project" value="UniProtKB-SubCell"/>
</dbReference>
<gene>
    <name evidence="11" type="primary">fliR</name>
    <name evidence="11" type="ORF">EOE66_21280</name>
</gene>
<dbReference type="PRINTS" id="PR00953">
    <property type="entry name" value="TYPE3IMRPROT"/>
</dbReference>
<sequence length="257" mass="27785">MITFTEAQIVAWLTPLLWPFLRALALFQALPVLGTRAVPLRVRIGLAAFIALASQGSLPPLPPELATLPLDAPPMLLLITQQVVIGLSLGFAVRIVFAAVEFAGEIIGLQMGLNFAGFFDPISASTATATSRFFGTMVAWLFIVMNGHLLVIGALVQSFNAFPVGPEPFAFLRQMQPQQWGAEIFSTGLWIALPLVTMLLFVNLVLGTISRVAPQINIFAIGFPVTLGVGLLGLLATLPLMQQPFTLALERLLRHFQ</sequence>
<protein>
    <recommendedName>
        <fullName evidence="3 9">Flagellar biosynthetic protein FliR</fullName>
    </recommendedName>
</protein>
<evidence type="ECO:0000256" key="5">
    <source>
        <dbReference type="ARBA" id="ARBA00022692"/>
    </source>
</evidence>
<feature type="transmembrane region" description="Helical" evidence="10">
    <location>
        <begin position="12"/>
        <end position="33"/>
    </location>
</feature>
<dbReference type="GO" id="GO:0044780">
    <property type="term" value="P:bacterial-type flagellum assembly"/>
    <property type="evidence" value="ECO:0007669"/>
    <property type="project" value="UniProtKB-UniRule"/>
</dbReference>
<evidence type="ECO:0000256" key="8">
    <source>
        <dbReference type="ARBA" id="ARBA00023143"/>
    </source>
</evidence>
<name>A0A437R8G5_9BURK</name>
<organism evidence="11 12">
    <name type="scientific">Rubrivivax rivuli</name>
    <dbReference type="NCBI Taxonomy" id="1862385"/>
    <lineage>
        <taxon>Bacteria</taxon>
        <taxon>Pseudomonadati</taxon>
        <taxon>Pseudomonadota</taxon>
        <taxon>Betaproteobacteria</taxon>
        <taxon>Burkholderiales</taxon>
        <taxon>Sphaerotilaceae</taxon>
        <taxon>Rubrivivax</taxon>
    </lineage>
</organism>
<keyword evidence="7 10" id="KW-0472">Membrane</keyword>
<dbReference type="NCBIfam" id="TIGR01400">
    <property type="entry name" value="fliR"/>
    <property type="match status" value="1"/>
</dbReference>
<comment type="function">
    <text evidence="1 10">Role in flagellar biosynthesis.</text>
</comment>
<comment type="caution">
    <text evidence="11">The sequence shown here is derived from an EMBL/GenBank/DDBJ whole genome shotgun (WGS) entry which is preliminary data.</text>
</comment>
<dbReference type="InterPro" id="IPR002010">
    <property type="entry name" value="T3SS_IM_R"/>
</dbReference>
<dbReference type="Pfam" id="PF01311">
    <property type="entry name" value="Bac_export_1"/>
    <property type="match status" value="1"/>
</dbReference>
<feature type="transmembrane region" description="Helical" evidence="10">
    <location>
        <begin position="218"/>
        <end position="241"/>
    </location>
</feature>
<evidence type="ECO:0000256" key="9">
    <source>
        <dbReference type="NCBIfam" id="TIGR01400"/>
    </source>
</evidence>
<reference evidence="11 12" key="1">
    <citation type="submission" date="2019-01" db="EMBL/GenBank/DDBJ databases">
        <authorList>
            <person name="Chen W.-M."/>
        </authorList>
    </citation>
    <scope>NUCLEOTIDE SEQUENCE [LARGE SCALE GENOMIC DNA]</scope>
    <source>
        <strain evidence="11 12">KYPY4</strain>
    </source>
</reference>
<evidence type="ECO:0000256" key="6">
    <source>
        <dbReference type="ARBA" id="ARBA00022989"/>
    </source>
</evidence>
<dbReference type="GO" id="GO:0006605">
    <property type="term" value="P:protein targeting"/>
    <property type="evidence" value="ECO:0007669"/>
    <property type="project" value="UniProtKB-UniRule"/>
</dbReference>
<dbReference type="OrthoDB" id="9797790at2"/>
<evidence type="ECO:0000256" key="3">
    <source>
        <dbReference type="ARBA" id="ARBA00021717"/>
    </source>
</evidence>
<keyword evidence="4 10" id="KW-1003">Cell membrane</keyword>
<dbReference type="GO" id="GO:0005886">
    <property type="term" value="C:plasma membrane"/>
    <property type="evidence" value="ECO:0007669"/>
    <property type="project" value="UniProtKB-SubCell"/>
</dbReference>
<dbReference type="InterPro" id="IPR006303">
    <property type="entry name" value="FliR"/>
</dbReference>
<keyword evidence="11" id="KW-0969">Cilium</keyword>
<feature type="transmembrane region" description="Helical" evidence="10">
    <location>
        <begin position="78"/>
        <end position="100"/>
    </location>
</feature>
<proteinExistence type="inferred from homology"/>
<evidence type="ECO:0000256" key="1">
    <source>
        <dbReference type="ARBA" id="ARBA00002578"/>
    </source>
</evidence>
<evidence type="ECO:0000256" key="4">
    <source>
        <dbReference type="ARBA" id="ARBA00022475"/>
    </source>
</evidence>
<dbReference type="EMBL" id="SACR01000008">
    <property type="protein sequence ID" value="RVU43033.1"/>
    <property type="molecule type" value="Genomic_DNA"/>
</dbReference>
<dbReference type="Proteomes" id="UP000285575">
    <property type="component" value="Unassembled WGS sequence"/>
</dbReference>
<evidence type="ECO:0000313" key="12">
    <source>
        <dbReference type="Proteomes" id="UP000285575"/>
    </source>
</evidence>
<keyword evidence="8 10" id="KW-0975">Bacterial flagellum</keyword>
<keyword evidence="5 10" id="KW-0812">Transmembrane</keyword>
<feature type="transmembrane region" description="Helical" evidence="10">
    <location>
        <begin position="138"/>
        <end position="164"/>
    </location>
</feature>
<accession>A0A437R8G5</accession>
<keyword evidence="6 10" id="KW-1133">Transmembrane helix</keyword>
<evidence type="ECO:0000256" key="7">
    <source>
        <dbReference type="ARBA" id="ARBA00023136"/>
    </source>
</evidence>
<keyword evidence="11" id="KW-0282">Flagellum</keyword>
<dbReference type="PANTHER" id="PTHR30065">
    <property type="entry name" value="FLAGELLAR BIOSYNTHETIC PROTEIN FLIR"/>
    <property type="match status" value="1"/>
</dbReference>
<dbReference type="AlphaFoldDB" id="A0A437R8G5"/>
<keyword evidence="11" id="KW-0966">Cell projection</keyword>
<evidence type="ECO:0000256" key="10">
    <source>
        <dbReference type="RuleBase" id="RU362071"/>
    </source>
</evidence>
<comment type="similarity">
    <text evidence="2 10">Belongs to the FliR/MopE/SpaR family.</text>
</comment>
<comment type="subcellular location">
    <subcellularLocation>
        <location evidence="10">Cell membrane</location>
        <topology evidence="10">Multi-pass membrane protein</topology>
    </subcellularLocation>
    <subcellularLocation>
        <location evidence="10">Bacterial flagellum basal body</location>
    </subcellularLocation>
</comment>
<keyword evidence="12" id="KW-1185">Reference proteome</keyword>
<evidence type="ECO:0000256" key="2">
    <source>
        <dbReference type="ARBA" id="ARBA00009772"/>
    </source>
</evidence>
<feature type="transmembrane region" description="Helical" evidence="10">
    <location>
        <begin position="184"/>
        <end position="206"/>
    </location>
</feature>